<feature type="compositionally biased region" description="Polar residues" evidence="2">
    <location>
        <begin position="360"/>
        <end position="370"/>
    </location>
</feature>
<dbReference type="RefSeq" id="XP_007512676.1">
    <property type="nucleotide sequence ID" value="XM_007512614.1"/>
</dbReference>
<evidence type="ECO:0000313" key="4">
    <source>
        <dbReference type="Proteomes" id="UP000198341"/>
    </source>
</evidence>
<comment type="similarity">
    <text evidence="1">Belongs to the MON1/SAND family.</text>
</comment>
<feature type="region of interest" description="Disordered" evidence="2">
    <location>
        <begin position="642"/>
        <end position="667"/>
    </location>
</feature>
<sequence>MSANTGTTATTTTTTHFEEECHQNRWYWSFDEERLANARRRRWNDFCGTMMKEENNKSNCYETQFVAFTMSGKPVWSRFGDVMKLSSLVGALSAICAVAEEEEEGEEEGEVDDDGEETVSREGEDAAKKKKKDNNRRVGQLHYVEKRCSSSFSGAETTAKLVVVRLAVLRKGALRFAAVSKDPLDTEHVLKVKLETISKAFTFLFGDAIEMNLRRSNHRFDPRKAFFREQEDVYLKSVAESCEGGDAFACTSGRFFRALAMRKERREKVTEVLKSSLEKCGDHTKTCFAVIYTERKGVVAYASPKTTIRSRGVFEGFNANVVGNPSSFESKRLRTEDVWYLMHHVRTVDRYKMNKKLQDNKGTTSNATSPRKQEKHSRKASFGEEIVLAGGGIVVKPPPPPPMPSSSFAPAQVTLLEKFKRSFCEDAYDMSICLPSGAEGAKFVLARTMKIRLNEDELVGKEVEYDDSRVKENLDDETMYISIVSKSEDAAARAHESMDELFARMHSQNLLRDIFLATHERENDIVNSIAPALVNAIAYAPSLSDDDEEERELDIALTETAKSAIAKLEHFVYAKPELGQYQIADFEEEEKKKSDGGEKRKRILQKYARMHAAAHYEDANRKFHDDMLEDIEKSKASDEMLESIGSDGGVGSSSSLSPQSSSEFRGGGFFNFGGLTLNDGGGTATTESNDNNRLSQMASRILSGLGRSASGTSDTSDDINTSANEKRKTSSSSEQEEGEDEQNQDGDGDSRTHRVRYESDRNGVRIGCFGRDFELFCQFKPNTSCEDAVATTNRLSSHLKARESDMWL</sequence>
<feature type="region of interest" description="Disordered" evidence="2">
    <location>
        <begin position="704"/>
        <end position="756"/>
    </location>
</feature>
<gene>
    <name evidence="3" type="ORF">Bathy06g03610</name>
</gene>
<feature type="compositionally biased region" description="Polar residues" evidence="2">
    <location>
        <begin position="709"/>
        <end position="723"/>
    </location>
</feature>
<dbReference type="KEGG" id="bpg:Bathy06g03610"/>
<organism evidence="3 4">
    <name type="scientific">Bathycoccus prasinos</name>
    <dbReference type="NCBI Taxonomy" id="41875"/>
    <lineage>
        <taxon>Eukaryota</taxon>
        <taxon>Viridiplantae</taxon>
        <taxon>Chlorophyta</taxon>
        <taxon>Mamiellophyceae</taxon>
        <taxon>Mamiellales</taxon>
        <taxon>Bathycoccaceae</taxon>
        <taxon>Bathycoccus</taxon>
    </lineage>
</organism>
<feature type="compositionally biased region" description="Acidic residues" evidence="2">
    <location>
        <begin position="734"/>
        <end position="747"/>
    </location>
</feature>
<name>K8EGW7_9CHLO</name>
<dbReference type="AlphaFoldDB" id="K8EGW7"/>
<dbReference type="OrthoDB" id="272411at2759"/>
<dbReference type="Proteomes" id="UP000198341">
    <property type="component" value="Chromosome 6"/>
</dbReference>
<dbReference type="GeneID" id="19015342"/>
<keyword evidence="4" id="KW-1185">Reference proteome</keyword>
<dbReference type="InterPro" id="IPR004353">
    <property type="entry name" value="Mon1"/>
</dbReference>
<proteinExistence type="inferred from homology"/>
<protein>
    <recommendedName>
        <fullName evidence="1">Vacuolar fusion protein MON1 homolog</fullName>
    </recommendedName>
</protein>
<evidence type="ECO:0000313" key="3">
    <source>
        <dbReference type="EMBL" id="CCO17276.1"/>
    </source>
</evidence>
<feature type="compositionally biased region" description="Acidic residues" evidence="2">
    <location>
        <begin position="100"/>
        <end position="117"/>
    </location>
</feature>
<evidence type="ECO:0000256" key="2">
    <source>
        <dbReference type="SAM" id="MobiDB-lite"/>
    </source>
</evidence>
<dbReference type="PANTHER" id="PTHR13027:SF7">
    <property type="entry name" value="VACUOLAR FUSION PROTEIN MON1 HOMOLOG"/>
    <property type="match status" value="1"/>
</dbReference>
<reference evidence="3 4" key="1">
    <citation type="submission" date="2011-10" db="EMBL/GenBank/DDBJ databases">
        <authorList>
            <person name="Genoscope - CEA"/>
        </authorList>
    </citation>
    <scope>NUCLEOTIDE SEQUENCE [LARGE SCALE GENOMIC DNA]</scope>
    <source>
        <strain evidence="3 4">RCC 1105</strain>
    </source>
</reference>
<accession>K8EGW7</accession>
<feature type="compositionally biased region" description="Low complexity" evidence="2">
    <location>
        <begin position="652"/>
        <end position="662"/>
    </location>
</feature>
<feature type="region of interest" description="Disordered" evidence="2">
    <location>
        <begin position="353"/>
        <end position="379"/>
    </location>
</feature>
<evidence type="ECO:0000256" key="1">
    <source>
        <dbReference type="RuleBase" id="RU367048"/>
    </source>
</evidence>
<dbReference type="EMBL" id="FO082273">
    <property type="protein sequence ID" value="CCO17276.1"/>
    <property type="molecule type" value="Genomic_DNA"/>
</dbReference>
<feature type="region of interest" description="Disordered" evidence="2">
    <location>
        <begin position="100"/>
        <end position="134"/>
    </location>
</feature>
<dbReference type="PANTHER" id="PTHR13027">
    <property type="entry name" value="SAND PROTEIN-RELATED"/>
    <property type="match status" value="1"/>
</dbReference>
<comment type="function">
    <text evidence="1">Plays an important role in membrane trafficking through the secretory apparatus.</text>
</comment>
<dbReference type="GO" id="GO:0006623">
    <property type="term" value="P:protein targeting to vacuole"/>
    <property type="evidence" value="ECO:0007669"/>
    <property type="project" value="UniProtKB-UniRule"/>
</dbReference>
<feature type="compositionally biased region" description="Basic and acidic residues" evidence="2">
    <location>
        <begin position="118"/>
        <end position="127"/>
    </location>
</feature>